<dbReference type="AlphaFoldDB" id="A0A1E3B3H7"/>
<name>A0A1E3B3H7_ASPCR</name>
<feature type="region of interest" description="Disordered" evidence="1">
    <location>
        <begin position="24"/>
        <end position="171"/>
    </location>
</feature>
<dbReference type="STRING" id="573508.A0A1E3B3H7"/>
<reference evidence="3 4" key="1">
    <citation type="journal article" date="2016" name="BMC Genomics">
        <title>Comparative genomic and transcriptomic analyses of the Fuzhuan brick tea-fermentation fungus Aspergillus cristatus.</title>
        <authorList>
            <person name="Ge Y."/>
            <person name="Wang Y."/>
            <person name="Liu Y."/>
            <person name="Tan Y."/>
            <person name="Ren X."/>
            <person name="Zhang X."/>
            <person name="Hyde K.D."/>
            <person name="Liu Y."/>
            <person name="Liu Z."/>
        </authorList>
    </citation>
    <scope>NUCLEOTIDE SEQUENCE [LARGE SCALE GENOMIC DNA]</scope>
    <source>
        <strain evidence="3 4">GZAAS20.1005</strain>
    </source>
</reference>
<feature type="chain" id="PRO_5009123382" evidence="2">
    <location>
        <begin position="22"/>
        <end position="202"/>
    </location>
</feature>
<dbReference type="Proteomes" id="UP000094569">
    <property type="component" value="Unassembled WGS sequence"/>
</dbReference>
<evidence type="ECO:0000256" key="2">
    <source>
        <dbReference type="SAM" id="SignalP"/>
    </source>
</evidence>
<comment type="caution">
    <text evidence="3">The sequence shown here is derived from an EMBL/GenBank/DDBJ whole genome shotgun (WGS) entry which is preliminary data.</text>
</comment>
<keyword evidence="2" id="KW-0732">Signal</keyword>
<proteinExistence type="predicted"/>
<feature type="compositionally biased region" description="Basic and acidic residues" evidence="1">
    <location>
        <begin position="162"/>
        <end position="171"/>
    </location>
</feature>
<evidence type="ECO:0000256" key="1">
    <source>
        <dbReference type="SAM" id="MobiDB-lite"/>
    </source>
</evidence>
<dbReference type="VEuPathDB" id="FungiDB:SI65_09118"/>
<dbReference type="OrthoDB" id="10504165at2759"/>
<sequence length="202" mass="21970">MAIKASLLFLMLTVGPATVFSIPMPEPTRTLQTRSSESGFDAGIDDGPYLTSHSSEEDDGSTSDNLNAGIPDGPHVNLYDTYTPPPPETTQYAPPEPTWTPEPIPAPSPEPTPVSPPPPPPVEPLPEPEEEPQPEPEPEPEEPEEEEIGECPAPEPEEVPEPEPKPECPCEERFNSLEEKLAQISTQLDALRQVQVDVKANQ</sequence>
<protein>
    <submittedName>
        <fullName evidence="3">Uncharacterized protein</fullName>
    </submittedName>
</protein>
<feature type="compositionally biased region" description="Acidic residues" evidence="1">
    <location>
        <begin position="126"/>
        <end position="161"/>
    </location>
</feature>
<feature type="compositionally biased region" description="Pro residues" evidence="1">
    <location>
        <begin position="83"/>
        <end position="125"/>
    </location>
</feature>
<gene>
    <name evidence="3" type="ORF">SI65_09118</name>
</gene>
<evidence type="ECO:0000313" key="4">
    <source>
        <dbReference type="Proteomes" id="UP000094569"/>
    </source>
</evidence>
<dbReference type="EMBL" id="JXNT01000016">
    <property type="protein sequence ID" value="ODM15515.1"/>
    <property type="molecule type" value="Genomic_DNA"/>
</dbReference>
<feature type="compositionally biased region" description="Polar residues" evidence="1">
    <location>
        <begin position="29"/>
        <end position="38"/>
    </location>
</feature>
<evidence type="ECO:0000313" key="3">
    <source>
        <dbReference type="EMBL" id="ODM15515.1"/>
    </source>
</evidence>
<feature type="signal peptide" evidence="2">
    <location>
        <begin position="1"/>
        <end position="21"/>
    </location>
</feature>
<organism evidence="3 4">
    <name type="scientific">Aspergillus cristatus</name>
    <name type="common">Chinese Fuzhuan brick tea-fermentation fungus</name>
    <name type="synonym">Eurotium cristatum</name>
    <dbReference type="NCBI Taxonomy" id="573508"/>
    <lineage>
        <taxon>Eukaryota</taxon>
        <taxon>Fungi</taxon>
        <taxon>Dikarya</taxon>
        <taxon>Ascomycota</taxon>
        <taxon>Pezizomycotina</taxon>
        <taxon>Eurotiomycetes</taxon>
        <taxon>Eurotiomycetidae</taxon>
        <taxon>Eurotiales</taxon>
        <taxon>Aspergillaceae</taxon>
        <taxon>Aspergillus</taxon>
        <taxon>Aspergillus subgen. Aspergillus</taxon>
    </lineage>
</organism>
<keyword evidence="4" id="KW-1185">Reference proteome</keyword>
<accession>A0A1E3B3H7</accession>